<dbReference type="InterPro" id="IPR021109">
    <property type="entry name" value="Peptidase_aspartic_dom_sf"/>
</dbReference>
<dbReference type="PANTHER" id="PTHR47331">
    <property type="entry name" value="PHD-TYPE DOMAIN-CONTAINING PROTEIN"/>
    <property type="match status" value="1"/>
</dbReference>
<evidence type="ECO:0000259" key="3">
    <source>
        <dbReference type="PROSITE" id="PS50175"/>
    </source>
</evidence>
<dbReference type="InterPro" id="IPR005312">
    <property type="entry name" value="DUF1759"/>
</dbReference>
<feature type="region of interest" description="Disordered" evidence="2">
    <location>
        <begin position="495"/>
        <end position="520"/>
    </location>
</feature>
<keyword evidence="1" id="KW-0378">Hydrolase</keyword>
<dbReference type="GO" id="GO:0004190">
    <property type="term" value="F:aspartic-type endopeptidase activity"/>
    <property type="evidence" value="ECO:0007669"/>
    <property type="project" value="InterPro"/>
</dbReference>
<sequence>MSDKRSRHDSDAKSHQGGRSSYHTRSEASFSTASSGLSEARRRAALSKLQAEQAQRAAAAKAELARRQAEAQAEQSRQQAEQAEAQAALEAQAAKDEAECRQLELELLEQEERGSQLTRSYAAPSVAGLPVVATEPPAQVCVSRQTDESVTRTRQWLTQSQLHVPPVDTAPVSAVPPPAMRLQRPSSDDTRAVPHLPRITLEKFGGSAIEWPRWIALFKALVHDRADLTDVERLTYLQTHLTGPARESVRGMLCDASLYSTALGELEREFGDPSRVIHATMKRLLTARPVKDGDLSALTELSRELHTAVSVLQCLHYDHDLAAATNVTTVTGKLPASLAWKWGEHMVENGITRPTLVDLDEWLRRQWSAGRLALNVTTKLPKVEANDAECRPRRVFTTASARPTPAAVKRERTAAIKSSADGHSDWCTMCQQTHELQHCDEFLALTVSEKAEFVGRNGLCFNCLGRNHISATCPSDARCDAEHCGRRHHTLLHNGGRVFPRRDSDDSTPSSAKHVGTASAEPRSDILLQVVPITVNGPAGSRTTNALFDLGSQVTLITDDLCDRLGISGPTDKLVLSTLSGTQTTTSRRVSFAVEAVGGDGRAHRIRNAQTTPTLNVSAKAMDCTVAKEKWPHLADLDLPSATHGPLEVLLGTDVIELIVPREVIEGPTGTLCAVRTLLGWTTVSCPYYDAFIEMKRVRMLVDTGSAVSIVPARTYWQLFSHVSLRPAGKLAQWNGSGIKVLGKMSADVTGPDQLSVPAELYVAVGDVPIMGRDLQHQLGVTVSRGSVVCQVKQDQVLPAIKGFVHKVQDEDQLVAALEEMMPAVSSADIAAAGLEDDEVKALISQIPQRWPSKLREVPPVLKPYFSVVPCRSSWRVASESMPSDSPRVIHLSAGLTFPEEAGENRLTSLICFLTTPAAAPRLSAWRQPREERLSGLTSFLTAPEAALGPSQWRQATAERPKST</sequence>
<dbReference type="GO" id="GO:0006508">
    <property type="term" value="P:proteolysis"/>
    <property type="evidence" value="ECO:0007669"/>
    <property type="project" value="InterPro"/>
</dbReference>
<dbReference type="SUPFAM" id="SSF50630">
    <property type="entry name" value="Acid proteases"/>
    <property type="match status" value="1"/>
</dbReference>
<feature type="region of interest" description="Disordered" evidence="2">
    <location>
        <begin position="167"/>
        <end position="191"/>
    </location>
</feature>
<feature type="compositionally biased region" description="Low complexity" evidence="2">
    <location>
        <begin position="70"/>
        <end position="91"/>
    </location>
</feature>
<dbReference type="OrthoDB" id="5984724at2759"/>
<dbReference type="PROSITE" id="PS50175">
    <property type="entry name" value="ASP_PROT_RETROV"/>
    <property type="match status" value="1"/>
</dbReference>
<feature type="compositionally biased region" description="Basic and acidic residues" evidence="2">
    <location>
        <begin position="1"/>
        <end position="14"/>
    </location>
</feature>
<dbReference type="Proteomes" id="UP000440578">
    <property type="component" value="Unassembled WGS sequence"/>
</dbReference>
<dbReference type="EMBL" id="VIIS01001802">
    <property type="protein sequence ID" value="KAF0292609.1"/>
    <property type="molecule type" value="Genomic_DNA"/>
</dbReference>
<dbReference type="Pfam" id="PF03564">
    <property type="entry name" value="DUF1759"/>
    <property type="match status" value="1"/>
</dbReference>
<dbReference type="InterPro" id="IPR001995">
    <property type="entry name" value="Peptidase_A2_cat"/>
</dbReference>
<evidence type="ECO:0000256" key="2">
    <source>
        <dbReference type="SAM" id="MobiDB-lite"/>
    </source>
</evidence>
<feature type="domain" description="Peptidase A2" evidence="3">
    <location>
        <begin position="698"/>
        <end position="775"/>
    </location>
</feature>
<comment type="caution">
    <text evidence="4">The sequence shown here is derived from an EMBL/GenBank/DDBJ whole genome shotgun (WGS) entry which is preliminary data.</text>
</comment>
<dbReference type="Gene3D" id="2.40.70.10">
    <property type="entry name" value="Acid Proteases"/>
    <property type="match status" value="2"/>
</dbReference>
<evidence type="ECO:0000256" key="1">
    <source>
        <dbReference type="ARBA" id="ARBA00022801"/>
    </source>
</evidence>
<feature type="compositionally biased region" description="Polar residues" evidence="2">
    <location>
        <begin position="17"/>
        <end position="37"/>
    </location>
</feature>
<feature type="region of interest" description="Disordered" evidence="2">
    <location>
        <begin position="1"/>
        <end position="91"/>
    </location>
</feature>
<keyword evidence="5" id="KW-1185">Reference proteome</keyword>
<evidence type="ECO:0000313" key="4">
    <source>
        <dbReference type="EMBL" id="KAF0292609.1"/>
    </source>
</evidence>
<feature type="compositionally biased region" description="Low complexity" evidence="2">
    <location>
        <begin position="48"/>
        <end position="62"/>
    </location>
</feature>
<reference evidence="4 5" key="1">
    <citation type="submission" date="2019-07" db="EMBL/GenBank/DDBJ databases">
        <title>Draft genome assembly of a fouling barnacle, Amphibalanus amphitrite (Darwin, 1854): The first reference genome for Thecostraca.</title>
        <authorList>
            <person name="Kim W."/>
        </authorList>
    </citation>
    <scope>NUCLEOTIDE SEQUENCE [LARGE SCALE GENOMIC DNA]</scope>
    <source>
        <strain evidence="4">SNU_AA5</strain>
        <tissue evidence="4">Soma without cirri and trophi</tissue>
    </source>
</reference>
<name>A0A6A4VHK0_AMPAM</name>
<organism evidence="4 5">
    <name type="scientific">Amphibalanus amphitrite</name>
    <name type="common">Striped barnacle</name>
    <name type="synonym">Balanus amphitrite</name>
    <dbReference type="NCBI Taxonomy" id="1232801"/>
    <lineage>
        <taxon>Eukaryota</taxon>
        <taxon>Metazoa</taxon>
        <taxon>Ecdysozoa</taxon>
        <taxon>Arthropoda</taxon>
        <taxon>Crustacea</taxon>
        <taxon>Multicrustacea</taxon>
        <taxon>Cirripedia</taxon>
        <taxon>Thoracica</taxon>
        <taxon>Thoracicalcarea</taxon>
        <taxon>Balanomorpha</taxon>
        <taxon>Balanoidea</taxon>
        <taxon>Balanidae</taxon>
        <taxon>Amphibalaninae</taxon>
        <taxon>Amphibalanus</taxon>
    </lineage>
</organism>
<feature type="region of interest" description="Disordered" evidence="2">
    <location>
        <begin position="945"/>
        <end position="964"/>
    </location>
</feature>
<proteinExistence type="predicted"/>
<accession>A0A6A4VHK0</accession>
<dbReference type="AlphaFoldDB" id="A0A6A4VHK0"/>
<dbReference type="PANTHER" id="PTHR47331:SF5">
    <property type="entry name" value="RIBONUCLEASE H"/>
    <property type="match status" value="1"/>
</dbReference>
<protein>
    <recommendedName>
        <fullName evidence="3">Peptidase A2 domain-containing protein</fullName>
    </recommendedName>
</protein>
<evidence type="ECO:0000313" key="5">
    <source>
        <dbReference type="Proteomes" id="UP000440578"/>
    </source>
</evidence>
<gene>
    <name evidence="4" type="ORF">FJT64_009428</name>
</gene>